<evidence type="ECO:0000256" key="4">
    <source>
        <dbReference type="ARBA" id="ARBA00022722"/>
    </source>
</evidence>
<proteinExistence type="inferred from homology"/>
<dbReference type="InterPro" id="IPR039787">
    <property type="entry name" value="ENDOU"/>
</dbReference>
<evidence type="ECO:0000256" key="2">
    <source>
        <dbReference type="ARBA" id="ARBA00010168"/>
    </source>
</evidence>
<keyword evidence="9 11" id="KW-0464">Manganese</keyword>
<dbReference type="CDD" id="cd21159">
    <property type="entry name" value="XendoU"/>
    <property type="match status" value="1"/>
</dbReference>
<protein>
    <recommendedName>
        <fullName evidence="13">EndoU domain-containing protein</fullName>
    </recommendedName>
</protein>
<dbReference type="PROSITE" id="PS51959">
    <property type="entry name" value="ENDOU"/>
    <property type="match status" value="1"/>
</dbReference>
<keyword evidence="15" id="KW-1185">Reference proteome</keyword>
<evidence type="ECO:0000256" key="1">
    <source>
        <dbReference type="ARBA" id="ARBA00001936"/>
    </source>
</evidence>
<feature type="region of interest" description="Disordered" evidence="12">
    <location>
        <begin position="84"/>
        <end position="112"/>
    </location>
</feature>
<evidence type="ECO:0000256" key="8">
    <source>
        <dbReference type="ARBA" id="ARBA00022884"/>
    </source>
</evidence>
<dbReference type="SUPFAM" id="SSF142877">
    <property type="entry name" value="EndoU-like"/>
    <property type="match status" value="1"/>
</dbReference>
<feature type="region of interest" description="Disordered" evidence="12">
    <location>
        <begin position="169"/>
        <end position="191"/>
    </location>
</feature>
<feature type="domain" description="EndoU" evidence="13">
    <location>
        <begin position="191"/>
        <end position="455"/>
    </location>
</feature>
<keyword evidence="5 11" id="KW-0479">Metal-binding</keyword>
<evidence type="ECO:0000256" key="11">
    <source>
        <dbReference type="RuleBase" id="RU367085"/>
    </source>
</evidence>
<feature type="signal peptide" evidence="11">
    <location>
        <begin position="1"/>
        <end position="20"/>
    </location>
</feature>
<keyword evidence="7 11" id="KW-0378">Hydrolase</keyword>
<evidence type="ECO:0000256" key="6">
    <source>
        <dbReference type="ARBA" id="ARBA00022759"/>
    </source>
</evidence>
<dbReference type="GO" id="GO:0016787">
    <property type="term" value="F:hydrolase activity"/>
    <property type="evidence" value="ECO:0007669"/>
    <property type="project" value="UniProtKB-KW"/>
</dbReference>
<feature type="chain" id="PRO_5040543478" description="EndoU domain-containing protein" evidence="11">
    <location>
        <begin position="21"/>
        <end position="455"/>
    </location>
</feature>
<evidence type="ECO:0000256" key="7">
    <source>
        <dbReference type="ARBA" id="ARBA00022801"/>
    </source>
</evidence>
<dbReference type="PANTHER" id="PTHR12439:SF42">
    <property type="entry name" value="ENDORIBONUCLEASE-RELATED"/>
    <property type="match status" value="1"/>
</dbReference>
<dbReference type="GO" id="GO:0016829">
    <property type="term" value="F:lyase activity"/>
    <property type="evidence" value="ECO:0007669"/>
    <property type="project" value="UniProtKB-KW"/>
</dbReference>
<dbReference type="InterPro" id="IPR018998">
    <property type="entry name" value="EndoU_C"/>
</dbReference>
<evidence type="ECO:0000313" key="14">
    <source>
        <dbReference type="EMBL" id="CAG9837326.1"/>
    </source>
</evidence>
<dbReference type="Pfam" id="PF09412">
    <property type="entry name" value="XendoU"/>
    <property type="match status" value="1"/>
</dbReference>
<dbReference type="PANTHER" id="PTHR12439">
    <property type="entry name" value="PLACENTAL PROTEIN 11-RELATED"/>
    <property type="match status" value="1"/>
</dbReference>
<dbReference type="AlphaFoldDB" id="A0A9N9T7D6"/>
<comment type="subunit">
    <text evidence="3 11">Monomer.</text>
</comment>
<feature type="compositionally biased region" description="Polar residues" evidence="12">
    <location>
        <begin position="178"/>
        <end position="188"/>
    </location>
</feature>
<evidence type="ECO:0000313" key="15">
    <source>
        <dbReference type="Proteomes" id="UP001153709"/>
    </source>
</evidence>
<evidence type="ECO:0000256" key="10">
    <source>
        <dbReference type="ARBA" id="ARBA00023239"/>
    </source>
</evidence>
<keyword evidence="10" id="KW-0456">Lyase</keyword>
<keyword evidence="11" id="KW-0732">Signal</keyword>
<reference evidence="14" key="1">
    <citation type="submission" date="2022-01" db="EMBL/GenBank/DDBJ databases">
        <authorList>
            <person name="King R."/>
        </authorList>
    </citation>
    <scope>NUCLEOTIDE SEQUENCE</scope>
</reference>
<evidence type="ECO:0000256" key="12">
    <source>
        <dbReference type="SAM" id="MobiDB-lite"/>
    </source>
</evidence>
<dbReference type="InterPro" id="IPR037227">
    <property type="entry name" value="EndoU-like"/>
</dbReference>
<evidence type="ECO:0000259" key="13">
    <source>
        <dbReference type="PROSITE" id="PS51959"/>
    </source>
</evidence>
<keyword evidence="6 11" id="KW-0255">Endonuclease</keyword>
<accession>A0A9N9T7D6</accession>
<dbReference type="GO" id="GO:0003723">
    <property type="term" value="F:RNA binding"/>
    <property type="evidence" value="ECO:0007669"/>
    <property type="project" value="UniProtKB-UniRule"/>
</dbReference>
<comment type="cofactor">
    <cofactor evidence="1 11">
        <name>Mn(2+)</name>
        <dbReference type="ChEBI" id="CHEBI:29035"/>
    </cofactor>
</comment>
<evidence type="ECO:0000256" key="9">
    <source>
        <dbReference type="ARBA" id="ARBA00023211"/>
    </source>
</evidence>
<dbReference type="OrthoDB" id="430326at2759"/>
<dbReference type="GO" id="GO:0004521">
    <property type="term" value="F:RNA endonuclease activity"/>
    <property type="evidence" value="ECO:0007669"/>
    <property type="project" value="UniProtKB-UniRule"/>
</dbReference>
<evidence type="ECO:0000256" key="5">
    <source>
        <dbReference type="ARBA" id="ARBA00022723"/>
    </source>
</evidence>
<comment type="similarity">
    <text evidence="2 11">Belongs to the ENDOU family.</text>
</comment>
<evidence type="ECO:0000256" key="3">
    <source>
        <dbReference type="ARBA" id="ARBA00011245"/>
    </source>
</evidence>
<name>A0A9N9T7D6_DIABA</name>
<dbReference type="Proteomes" id="UP001153709">
    <property type="component" value="Chromosome 7"/>
</dbReference>
<dbReference type="GO" id="GO:0046872">
    <property type="term" value="F:metal ion binding"/>
    <property type="evidence" value="ECO:0007669"/>
    <property type="project" value="UniProtKB-UniRule"/>
</dbReference>
<dbReference type="EMBL" id="OU898282">
    <property type="protein sequence ID" value="CAG9837326.1"/>
    <property type="molecule type" value="Genomic_DNA"/>
</dbReference>
<keyword evidence="8 11" id="KW-0694">RNA-binding</keyword>
<sequence length="455" mass="51968">MSTRATVIFIFTIFIANALCADNSNRNIKQNPWQNLNNSSYNYNTQNKNFVTPWPALGGQRNQQNNLQSTRVPQWVRPNNGPNWVRNTSPSNSQLSNQNNNVPVQNFRPVSQNSNTYNQQRYNSAREQNVNYPRFDSSVNRANQNTYNQRGSYVRPTGVNTVVSSGSFLTGSEDARRTNQGSSPSSNIEVDDNELRQFSEDLLNKDTINNAAQYITINWQGLTTSRSTRDEAPLQLLSVSPAAYSLSTVSKLLPLYDNYILEANKNEVSTQQEKNEERDLLNDIVQTPVMQYTRNFLMSKGKIGRDVQEFKDLLNLIWFSMYSRQGGKIGSSAFEHVFLAEIKNNQVSGLHNWVYFNEEENKNHANYLGYMKKIDLGGKGHIVKFHFTLNGVDKPVNSMFIGTSPEFEMALYSTCFILRPDRVCPLKLNGNRFIIRTYTFRYRGKNLIGSAFPEI</sequence>
<gene>
    <name evidence="14" type="ORF">DIABBA_LOCUS10319</name>
</gene>
<keyword evidence="4 11" id="KW-0540">Nuclease</keyword>
<feature type="compositionally biased region" description="Low complexity" evidence="12">
    <location>
        <begin position="87"/>
        <end position="110"/>
    </location>
</feature>
<organism evidence="14 15">
    <name type="scientific">Diabrotica balteata</name>
    <name type="common">Banded cucumber beetle</name>
    <dbReference type="NCBI Taxonomy" id="107213"/>
    <lineage>
        <taxon>Eukaryota</taxon>
        <taxon>Metazoa</taxon>
        <taxon>Ecdysozoa</taxon>
        <taxon>Arthropoda</taxon>
        <taxon>Hexapoda</taxon>
        <taxon>Insecta</taxon>
        <taxon>Pterygota</taxon>
        <taxon>Neoptera</taxon>
        <taxon>Endopterygota</taxon>
        <taxon>Coleoptera</taxon>
        <taxon>Polyphaga</taxon>
        <taxon>Cucujiformia</taxon>
        <taxon>Chrysomeloidea</taxon>
        <taxon>Chrysomelidae</taxon>
        <taxon>Galerucinae</taxon>
        <taxon>Diabroticina</taxon>
        <taxon>Diabroticites</taxon>
        <taxon>Diabrotica</taxon>
    </lineage>
</organism>